<reference evidence="2" key="1">
    <citation type="journal article" date="2023" name="Nat. Plants">
        <title>Single-cell RNA sequencing provides a high-resolution roadmap for understanding the multicellular compartmentation of specialized metabolism.</title>
        <authorList>
            <person name="Sun S."/>
            <person name="Shen X."/>
            <person name="Li Y."/>
            <person name="Li Y."/>
            <person name="Wang S."/>
            <person name="Li R."/>
            <person name="Zhang H."/>
            <person name="Shen G."/>
            <person name="Guo B."/>
            <person name="Wei J."/>
            <person name="Xu J."/>
            <person name="St-Pierre B."/>
            <person name="Chen S."/>
            <person name="Sun C."/>
        </authorList>
    </citation>
    <scope>NUCLEOTIDE SEQUENCE [LARGE SCALE GENOMIC DNA]</scope>
</reference>
<dbReference type="EMBL" id="CM044702">
    <property type="protein sequence ID" value="KAI5677443.1"/>
    <property type="molecule type" value="Genomic_DNA"/>
</dbReference>
<proteinExistence type="predicted"/>
<evidence type="ECO:0000313" key="1">
    <source>
        <dbReference type="EMBL" id="KAI5677443.1"/>
    </source>
</evidence>
<name>A0ACC0BY26_CATRO</name>
<organism evidence="1 2">
    <name type="scientific">Catharanthus roseus</name>
    <name type="common">Madagascar periwinkle</name>
    <name type="synonym">Vinca rosea</name>
    <dbReference type="NCBI Taxonomy" id="4058"/>
    <lineage>
        <taxon>Eukaryota</taxon>
        <taxon>Viridiplantae</taxon>
        <taxon>Streptophyta</taxon>
        <taxon>Embryophyta</taxon>
        <taxon>Tracheophyta</taxon>
        <taxon>Spermatophyta</taxon>
        <taxon>Magnoliopsida</taxon>
        <taxon>eudicotyledons</taxon>
        <taxon>Gunneridae</taxon>
        <taxon>Pentapetalae</taxon>
        <taxon>asterids</taxon>
        <taxon>lamiids</taxon>
        <taxon>Gentianales</taxon>
        <taxon>Apocynaceae</taxon>
        <taxon>Rauvolfioideae</taxon>
        <taxon>Vinceae</taxon>
        <taxon>Catharanthinae</taxon>
        <taxon>Catharanthus</taxon>
    </lineage>
</organism>
<accession>A0ACC0BY26</accession>
<dbReference type="Proteomes" id="UP001060085">
    <property type="component" value="Linkage Group LG02"/>
</dbReference>
<protein>
    <submittedName>
        <fullName evidence="1">Uncharacterized protein</fullName>
    </submittedName>
</protein>
<comment type="caution">
    <text evidence="1">The sequence shown here is derived from an EMBL/GenBank/DDBJ whole genome shotgun (WGS) entry which is preliminary data.</text>
</comment>
<sequence>MKHTAGMITLEELAHDITCSQDTRSEEVAFATYTADKSSEEGVDVEQGFSGDCLCCSTDVVDATFHADSPLVVPAEVFSTTHEFNTIAAYFPGMAATVQVGGWQWVPGPNGCPNRVPTAPLTSIVPTSPYQWADATVHFNHNIPVDKQI</sequence>
<gene>
    <name evidence="1" type="ORF">M9H77_08393</name>
</gene>
<evidence type="ECO:0000313" key="2">
    <source>
        <dbReference type="Proteomes" id="UP001060085"/>
    </source>
</evidence>
<keyword evidence="2" id="KW-1185">Reference proteome</keyword>